<organism evidence="1 2">
    <name type="scientific">Tetranychus urticae</name>
    <name type="common">Two-spotted spider mite</name>
    <dbReference type="NCBI Taxonomy" id="32264"/>
    <lineage>
        <taxon>Eukaryota</taxon>
        <taxon>Metazoa</taxon>
        <taxon>Ecdysozoa</taxon>
        <taxon>Arthropoda</taxon>
        <taxon>Chelicerata</taxon>
        <taxon>Arachnida</taxon>
        <taxon>Acari</taxon>
        <taxon>Acariformes</taxon>
        <taxon>Trombidiformes</taxon>
        <taxon>Prostigmata</taxon>
        <taxon>Eleutherengona</taxon>
        <taxon>Raphignathae</taxon>
        <taxon>Tetranychoidea</taxon>
        <taxon>Tetranychidae</taxon>
        <taxon>Tetranychus</taxon>
    </lineage>
</organism>
<keyword evidence="2" id="KW-1185">Reference proteome</keyword>
<accession>T1KGB6</accession>
<evidence type="ECO:0000313" key="1">
    <source>
        <dbReference type="EnsemblMetazoa" id="tetur11g00230.1"/>
    </source>
</evidence>
<name>T1KGB6_TETUR</name>
<proteinExistence type="predicted"/>
<evidence type="ECO:0000313" key="2">
    <source>
        <dbReference type="Proteomes" id="UP000015104"/>
    </source>
</evidence>
<dbReference type="Proteomes" id="UP000015104">
    <property type="component" value="Unassembled WGS sequence"/>
</dbReference>
<dbReference type="HOGENOM" id="CLU_3425259_0_0_1"/>
<protein>
    <submittedName>
        <fullName evidence="1">Uncharacterized protein</fullName>
    </submittedName>
</protein>
<reference evidence="2" key="1">
    <citation type="submission" date="2011-08" db="EMBL/GenBank/DDBJ databases">
        <authorList>
            <person name="Rombauts S."/>
        </authorList>
    </citation>
    <scope>NUCLEOTIDE SEQUENCE</scope>
    <source>
        <strain evidence="2">London</strain>
    </source>
</reference>
<dbReference type="EMBL" id="CAEY01000064">
    <property type="status" value="NOT_ANNOTATED_CDS"/>
    <property type="molecule type" value="Genomic_DNA"/>
</dbReference>
<sequence>MTMISRLTISATLIVFLVISFL</sequence>
<dbReference type="AlphaFoldDB" id="T1KGB6"/>
<dbReference type="EnsemblMetazoa" id="tetur11g00230.1">
    <property type="protein sequence ID" value="tetur11g00230.1"/>
    <property type="gene ID" value="tetur11g00230"/>
</dbReference>
<reference evidence="1" key="2">
    <citation type="submission" date="2015-06" db="UniProtKB">
        <authorList>
            <consortium name="EnsemblMetazoa"/>
        </authorList>
    </citation>
    <scope>IDENTIFICATION</scope>
</reference>